<reference evidence="1 2" key="1">
    <citation type="journal article" date="2012" name="Genome Biol.">
        <title>Genome and low-iron response of an oceanic diatom adapted to chronic iron limitation.</title>
        <authorList>
            <person name="Lommer M."/>
            <person name="Specht M."/>
            <person name="Roy A.S."/>
            <person name="Kraemer L."/>
            <person name="Andreson R."/>
            <person name="Gutowska M.A."/>
            <person name="Wolf J."/>
            <person name="Bergner S.V."/>
            <person name="Schilhabel M.B."/>
            <person name="Klostermeier U.C."/>
            <person name="Beiko R.G."/>
            <person name="Rosenstiel P."/>
            <person name="Hippler M."/>
            <person name="Laroche J."/>
        </authorList>
    </citation>
    <scope>NUCLEOTIDE SEQUENCE [LARGE SCALE GENOMIC DNA]</scope>
    <source>
        <strain evidence="1 2">CCMP1005</strain>
    </source>
</reference>
<comment type="caution">
    <text evidence="1">The sequence shown here is derived from an EMBL/GenBank/DDBJ whole genome shotgun (WGS) entry which is preliminary data.</text>
</comment>
<accession>K0R0T7</accession>
<gene>
    <name evidence="1" type="ORF">THAOC_36077</name>
</gene>
<dbReference type="AlphaFoldDB" id="K0R0T7"/>
<sequence length="89" mass="9651">MLLLKVPVAASSDATGHGPLPIIFRTHSAADNWTTVTFAMESPDGHCFISHQLRKLDGRDGNLGRVLLWEATGENGLLHIALARSHLPE</sequence>
<keyword evidence="2" id="KW-1185">Reference proteome</keyword>
<proteinExistence type="predicted"/>
<evidence type="ECO:0000313" key="2">
    <source>
        <dbReference type="Proteomes" id="UP000266841"/>
    </source>
</evidence>
<dbReference type="EMBL" id="AGNL01048608">
    <property type="protein sequence ID" value="EJK45310.1"/>
    <property type="molecule type" value="Genomic_DNA"/>
</dbReference>
<name>K0R0T7_THAOC</name>
<organism evidence="1 2">
    <name type="scientific">Thalassiosira oceanica</name>
    <name type="common">Marine diatom</name>
    <dbReference type="NCBI Taxonomy" id="159749"/>
    <lineage>
        <taxon>Eukaryota</taxon>
        <taxon>Sar</taxon>
        <taxon>Stramenopiles</taxon>
        <taxon>Ochrophyta</taxon>
        <taxon>Bacillariophyta</taxon>
        <taxon>Coscinodiscophyceae</taxon>
        <taxon>Thalassiosirophycidae</taxon>
        <taxon>Thalassiosirales</taxon>
        <taxon>Thalassiosiraceae</taxon>
        <taxon>Thalassiosira</taxon>
    </lineage>
</organism>
<dbReference type="Proteomes" id="UP000266841">
    <property type="component" value="Unassembled WGS sequence"/>
</dbReference>
<evidence type="ECO:0000313" key="1">
    <source>
        <dbReference type="EMBL" id="EJK45310.1"/>
    </source>
</evidence>
<protein>
    <submittedName>
        <fullName evidence="1">Uncharacterized protein</fullName>
    </submittedName>
</protein>